<protein>
    <submittedName>
        <fullName evidence="1">Uncharacterized protein</fullName>
    </submittedName>
</protein>
<evidence type="ECO:0000313" key="1">
    <source>
        <dbReference type="EMBL" id="KAJ9091121.1"/>
    </source>
</evidence>
<dbReference type="EMBL" id="JASBWS010000211">
    <property type="protein sequence ID" value="KAJ9091121.1"/>
    <property type="molecule type" value="Genomic_DNA"/>
</dbReference>
<gene>
    <name evidence="1" type="ORF">QFC20_007728</name>
</gene>
<name>A0ACC2UXA4_9TREE</name>
<organism evidence="1 2">
    <name type="scientific">Naganishia adeliensis</name>
    <dbReference type="NCBI Taxonomy" id="92952"/>
    <lineage>
        <taxon>Eukaryota</taxon>
        <taxon>Fungi</taxon>
        <taxon>Dikarya</taxon>
        <taxon>Basidiomycota</taxon>
        <taxon>Agaricomycotina</taxon>
        <taxon>Tremellomycetes</taxon>
        <taxon>Filobasidiales</taxon>
        <taxon>Filobasidiaceae</taxon>
        <taxon>Naganishia</taxon>
    </lineage>
</organism>
<dbReference type="Proteomes" id="UP001230649">
    <property type="component" value="Unassembled WGS sequence"/>
</dbReference>
<evidence type="ECO:0000313" key="2">
    <source>
        <dbReference type="Proteomes" id="UP001230649"/>
    </source>
</evidence>
<comment type="caution">
    <text evidence="1">The sequence shown here is derived from an EMBL/GenBank/DDBJ whole genome shotgun (WGS) entry which is preliminary data.</text>
</comment>
<proteinExistence type="predicted"/>
<keyword evidence="2" id="KW-1185">Reference proteome</keyword>
<sequence length="550" mass="59323">MTLNIFSDTDFCLSCEKPLKHSNQSYCDDTCRAKDGASKAYANGVQVSPSILASLPALLASHITLPSRPRDRENSAASASTSSTSRSEESSPLQSPSPYAHPEHLIDDNSPKEDAFMLPGPAYPTTTMFGSQNTYTGTTPIKISASHKTQGFLPPNSSLKNELGTPVPQQVDSTLHYGRRPGHTNSVTSPLALFPVNMNAQQDRLRRESHGAGARPSPHGLSPLTKPIRLVSDPLMQPLPKGATHSPLQEPKRQFAYGMHSPLILAANGQRPASTSAVDFSHANGTPGKRANASALDKPEGSSPSRKQKIVAEAQPREVDNSLISRRRSFPAHLMGSLRSQLNAPIKGNKSSTPVQSESDEEGSCALMPSTELQVPATKDDRGRGRSRDRRASPAIREESPDSETNIVNGERDGVITESRRHLGFSTDRSRPGRSPSRRRAGSSDDERNGTRRPSRAGGRDSRSRDRDGERGRTAHPVNGASDHTSTVPLPNQHHLRQGYPARDLSTIVGSLQRTDEEVSPTESTAGRQGLSRSRPTTLRRLTSGAGSIV</sequence>
<accession>A0ACC2UXA4</accession>
<reference evidence="1" key="1">
    <citation type="submission" date="2023-04" db="EMBL/GenBank/DDBJ databases">
        <title>Draft Genome sequencing of Naganishia species isolated from polar environments using Oxford Nanopore Technology.</title>
        <authorList>
            <person name="Leo P."/>
            <person name="Venkateswaran K."/>
        </authorList>
    </citation>
    <scope>NUCLEOTIDE SEQUENCE</scope>
    <source>
        <strain evidence="1">MNA-CCFEE 5262</strain>
    </source>
</reference>